<dbReference type="PIRSF" id="PIRSF002811">
    <property type="entry name" value="DnaG"/>
    <property type="match status" value="1"/>
</dbReference>
<evidence type="ECO:0000259" key="16">
    <source>
        <dbReference type="PROSITE" id="PS50880"/>
    </source>
</evidence>
<keyword evidence="10 12" id="KW-0238">DNA-binding</keyword>
<accession>A0A7Y1MQ74</accession>
<feature type="domain" description="Toprim" evidence="16">
    <location>
        <begin position="261"/>
        <end position="343"/>
    </location>
</feature>
<evidence type="ECO:0000256" key="11">
    <source>
        <dbReference type="ARBA" id="ARBA00023163"/>
    </source>
</evidence>
<dbReference type="FunFam" id="3.90.980.10:FF:000001">
    <property type="entry name" value="DNA primase"/>
    <property type="match status" value="1"/>
</dbReference>
<dbReference type="InterPro" id="IPR037068">
    <property type="entry name" value="DNA_primase_core_N_sf"/>
</dbReference>
<dbReference type="NCBIfam" id="TIGR01391">
    <property type="entry name" value="dnaG"/>
    <property type="match status" value="1"/>
</dbReference>
<keyword evidence="7 12" id="KW-0863">Zinc-finger</keyword>
<keyword evidence="6 12" id="KW-0479">Metal-binding</keyword>
<evidence type="ECO:0000256" key="13">
    <source>
        <dbReference type="PIRNR" id="PIRNR002811"/>
    </source>
</evidence>
<dbReference type="Pfam" id="PF01807">
    <property type="entry name" value="Zn_ribbon_DnaG"/>
    <property type="match status" value="1"/>
</dbReference>
<comment type="subunit">
    <text evidence="12">Monomer. Interacts with DnaB.</text>
</comment>
<dbReference type="Proteomes" id="UP000542111">
    <property type="component" value="Unassembled WGS sequence"/>
</dbReference>
<dbReference type="RefSeq" id="WP_076962243.1">
    <property type="nucleotide sequence ID" value="NZ_CBCRYT010000020.1"/>
</dbReference>
<dbReference type="InterPro" id="IPR013173">
    <property type="entry name" value="DNA_primase_DnaG_DnaB-bd_dom"/>
</dbReference>
<dbReference type="Gene3D" id="3.90.580.10">
    <property type="entry name" value="Zinc finger, CHC2-type domain"/>
    <property type="match status" value="1"/>
</dbReference>
<dbReference type="InterPro" id="IPR002694">
    <property type="entry name" value="Znf_CHC2"/>
</dbReference>
<proteinExistence type="inferred from homology"/>
<keyword evidence="11 12" id="KW-0804">Transcription</keyword>
<dbReference type="GO" id="GO:0003677">
    <property type="term" value="F:DNA binding"/>
    <property type="evidence" value="ECO:0007669"/>
    <property type="project" value="UniProtKB-KW"/>
</dbReference>
<gene>
    <name evidence="12" type="primary">dnaG</name>
    <name evidence="17" type="ORF">HBO33_14400</name>
</gene>
<dbReference type="InterPro" id="IPR016136">
    <property type="entry name" value="DNA_helicase_N/primase_C"/>
</dbReference>
<dbReference type="GO" id="GO:0005737">
    <property type="term" value="C:cytoplasm"/>
    <property type="evidence" value="ECO:0007669"/>
    <property type="project" value="TreeGrafter"/>
</dbReference>
<feature type="compositionally biased region" description="Basic and acidic residues" evidence="15">
    <location>
        <begin position="482"/>
        <end position="502"/>
    </location>
</feature>
<reference evidence="17 18" key="1">
    <citation type="journal article" date="2020" name="Front. Microbiol.">
        <title>Genetic Organization of the aprX-lipA2 Operon Affects the Proteolytic Potential of Pseudomonas Species in Milk.</title>
        <authorList>
            <person name="Maier C."/>
            <person name="Huptas C."/>
            <person name="von Neubeck M."/>
            <person name="Scherer S."/>
            <person name="Wenning M."/>
            <person name="Lucking G."/>
        </authorList>
    </citation>
    <scope>NUCLEOTIDE SEQUENCE [LARGE SCALE GENOMIC DNA]</scope>
    <source>
        <strain evidence="17 18">G4779</strain>
    </source>
</reference>
<dbReference type="SUPFAM" id="SSF57783">
    <property type="entry name" value="Zinc beta-ribbon"/>
    <property type="match status" value="1"/>
</dbReference>
<feature type="region of interest" description="Disordered" evidence="15">
    <location>
        <begin position="469"/>
        <end position="502"/>
    </location>
</feature>
<dbReference type="Pfam" id="PF08275">
    <property type="entry name" value="DNAG_N"/>
    <property type="match status" value="1"/>
</dbReference>
<comment type="domain">
    <text evidence="12">Contains an N-terminal zinc-binding domain, a central core domain that contains the primase activity, and a C-terminal DnaB-binding domain.</text>
</comment>
<sequence>MAGLIPQSFIDDLLNRTDIVDVVSSRVQMKKAGKNYTACCPFHKEKTPSFSVSPDKQFYYCFGCGAGGNALGFIMDHDNLDFPQAVEELAKAAGMEIPREESGRPHKPRQPTDSPLYPLLTAAAEFYRQALKSHPQRKAAVDYLKGRGLTGEIARDFGLGFAPPGWDNLYKHLSSDTLQQKAMIDAGLLVENAETGKRYDRFRDRVMFPIRDSRGRIIAFGGRVLGDDKPKYLNSPETPVFHKGQELYGLFEARKNNRNLDEIIVVEGYMDVIALAQQGLRNAVATLGTATSEEHMKRLFRVVPSVLFCFDGDQAGRNAAWRALEATLSSLQDGRRARFLFLPEGEDPDTLVRSEGTDAFRARIHQHAQPLADYFFQQLTEEADPRSLEGKAHMATLAAPLIDKVPGANLKALMRQRLLEITGLSGEAVSQLVHSAPQEAPPAYDPGFDYDAMPDYADFHQPQEAFVPQQDWTPKKPGAGGKKWDKKPWSKNGKRGDRDEAYAPRTPVAVEAPTLIALRTLIHHPQLAGRVESAEHFANESNTYAQVLIALIEAVQKNPKLNSIQLMARWHGTEQGRLLKALAEKEWLIDGDNLEQQFLDTITRLSAGQHTQTLDELIKRARQPGLSAEEQIQIAKQMRDLLKQNVSASNPTSAGV</sequence>
<dbReference type="Gene3D" id="3.90.980.10">
    <property type="entry name" value="DNA primase, catalytic core, N-terminal domain"/>
    <property type="match status" value="1"/>
</dbReference>
<dbReference type="SMART" id="SM00400">
    <property type="entry name" value="ZnF_CHCC"/>
    <property type="match status" value="1"/>
</dbReference>
<dbReference type="Gene3D" id="1.20.50.20">
    <property type="entry name" value="DnaG, RNA polymerase domain, helical bundle"/>
    <property type="match status" value="1"/>
</dbReference>
<evidence type="ECO:0000256" key="8">
    <source>
        <dbReference type="ARBA" id="ARBA00022833"/>
    </source>
</evidence>
<dbReference type="PROSITE" id="PS50880">
    <property type="entry name" value="TOPRIM"/>
    <property type="match status" value="1"/>
</dbReference>
<comment type="caution">
    <text evidence="17">The sequence shown here is derived from an EMBL/GenBank/DDBJ whole genome shotgun (WGS) entry which is preliminary data.</text>
</comment>
<dbReference type="OrthoDB" id="9803773at2"/>
<evidence type="ECO:0000256" key="2">
    <source>
        <dbReference type="ARBA" id="ARBA00022515"/>
    </source>
</evidence>
<dbReference type="SUPFAM" id="SSF56731">
    <property type="entry name" value="DNA primase core"/>
    <property type="match status" value="1"/>
</dbReference>
<evidence type="ECO:0000256" key="15">
    <source>
        <dbReference type="SAM" id="MobiDB-lite"/>
    </source>
</evidence>
<organism evidence="17 18">
    <name type="scientific">Pseudomonas gessardii</name>
    <dbReference type="NCBI Taxonomy" id="78544"/>
    <lineage>
        <taxon>Bacteria</taxon>
        <taxon>Pseudomonadati</taxon>
        <taxon>Pseudomonadota</taxon>
        <taxon>Gammaproteobacteria</taxon>
        <taxon>Pseudomonadales</taxon>
        <taxon>Pseudomonadaceae</taxon>
        <taxon>Pseudomonas</taxon>
    </lineage>
</organism>
<comment type="catalytic activity">
    <reaction evidence="12">
        <text>ssDNA + n NTP = ssDNA/pppN(pN)n-1 hybrid + (n-1) diphosphate.</text>
        <dbReference type="EC" id="2.7.7.101"/>
    </reaction>
</comment>
<dbReference type="GO" id="GO:1990077">
    <property type="term" value="C:primosome complex"/>
    <property type="evidence" value="ECO:0007669"/>
    <property type="project" value="UniProtKB-KW"/>
</dbReference>
<dbReference type="GO" id="GO:0000428">
    <property type="term" value="C:DNA-directed RNA polymerase complex"/>
    <property type="evidence" value="ECO:0007669"/>
    <property type="project" value="UniProtKB-KW"/>
</dbReference>
<dbReference type="HAMAP" id="MF_00974">
    <property type="entry name" value="DNA_primase_DnaG"/>
    <property type="match status" value="1"/>
</dbReference>
<dbReference type="EMBL" id="JAAQYP010000020">
    <property type="protein sequence ID" value="NNA96365.1"/>
    <property type="molecule type" value="Genomic_DNA"/>
</dbReference>
<dbReference type="Gene3D" id="1.10.860.10">
    <property type="entry name" value="DNAb Helicase, Chain A"/>
    <property type="match status" value="1"/>
</dbReference>
<dbReference type="InterPro" id="IPR019475">
    <property type="entry name" value="DNA_primase_DnaB-bd"/>
</dbReference>
<evidence type="ECO:0000313" key="18">
    <source>
        <dbReference type="Proteomes" id="UP000542111"/>
    </source>
</evidence>
<dbReference type="Pfam" id="PF13155">
    <property type="entry name" value="Toprim_2"/>
    <property type="match status" value="1"/>
</dbReference>
<dbReference type="InterPro" id="IPR006295">
    <property type="entry name" value="DNA_primase_DnaG"/>
</dbReference>
<keyword evidence="1 12" id="KW-0240">DNA-directed RNA polymerase</keyword>
<dbReference type="PANTHER" id="PTHR30313:SF2">
    <property type="entry name" value="DNA PRIMASE"/>
    <property type="match status" value="1"/>
</dbReference>
<evidence type="ECO:0000256" key="3">
    <source>
        <dbReference type="ARBA" id="ARBA00022679"/>
    </source>
</evidence>
<dbReference type="Pfam" id="PF08278">
    <property type="entry name" value="DnaG_DnaB_bind"/>
    <property type="match status" value="1"/>
</dbReference>
<dbReference type="GeneID" id="70103203"/>
<dbReference type="InterPro" id="IPR030846">
    <property type="entry name" value="DnaG_bac"/>
</dbReference>
<comment type="similarity">
    <text evidence="12 13">Belongs to the DnaG primase family.</text>
</comment>
<dbReference type="InterPro" id="IPR036977">
    <property type="entry name" value="DNA_primase_Znf_CHC2"/>
</dbReference>
<evidence type="ECO:0000256" key="1">
    <source>
        <dbReference type="ARBA" id="ARBA00022478"/>
    </source>
</evidence>
<keyword evidence="4 12" id="KW-0548">Nucleotidyltransferase</keyword>
<evidence type="ECO:0000256" key="5">
    <source>
        <dbReference type="ARBA" id="ARBA00022705"/>
    </source>
</evidence>
<evidence type="ECO:0000313" key="17">
    <source>
        <dbReference type="EMBL" id="NNA96365.1"/>
    </source>
</evidence>
<evidence type="ECO:0000256" key="14">
    <source>
        <dbReference type="PIRSR" id="PIRSR002811-1"/>
    </source>
</evidence>
<dbReference type="InterPro" id="IPR050219">
    <property type="entry name" value="DnaG_primase"/>
</dbReference>
<evidence type="ECO:0000256" key="7">
    <source>
        <dbReference type="ARBA" id="ARBA00022771"/>
    </source>
</evidence>
<evidence type="ECO:0000256" key="9">
    <source>
        <dbReference type="ARBA" id="ARBA00022842"/>
    </source>
</evidence>
<dbReference type="GO" id="GO:0008270">
    <property type="term" value="F:zinc ion binding"/>
    <property type="evidence" value="ECO:0007669"/>
    <property type="project" value="UniProtKB-UniRule"/>
</dbReference>
<keyword evidence="2 12" id="KW-0639">Primosome</keyword>
<name>A0A7Y1MQ74_9PSED</name>
<dbReference type="CDD" id="cd03364">
    <property type="entry name" value="TOPRIM_DnaG_primases"/>
    <property type="match status" value="1"/>
</dbReference>
<protein>
    <recommendedName>
        <fullName evidence="12 13">DNA primase</fullName>
        <ecNumber evidence="12">2.7.7.101</ecNumber>
    </recommendedName>
</protein>
<dbReference type="Pfam" id="PF10410">
    <property type="entry name" value="DnaB_bind"/>
    <property type="match status" value="1"/>
</dbReference>
<comment type="function">
    <text evidence="12 13">RNA polymerase that catalyzes the synthesis of short RNA molecules used as primers for DNA polymerase during DNA replication.</text>
</comment>
<dbReference type="InterPro" id="IPR034151">
    <property type="entry name" value="TOPRIM_DnaG_bac"/>
</dbReference>
<comment type="cofactor">
    <cofactor evidence="12 13 14">
        <name>Zn(2+)</name>
        <dbReference type="ChEBI" id="CHEBI:29105"/>
    </cofactor>
    <text evidence="12 13 14">Binds 1 zinc ion per monomer.</text>
</comment>
<dbReference type="FunFam" id="3.40.1360.10:FF:000002">
    <property type="entry name" value="DNA primase"/>
    <property type="match status" value="1"/>
</dbReference>
<evidence type="ECO:0000256" key="12">
    <source>
        <dbReference type="HAMAP-Rule" id="MF_00974"/>
    </source>
</evidence>
<keyword evidence="3 12" id="KW-0808">Transferase</keyword>
<dbReference type="Gene3D" id="3.40.1360.10">
    <property type="match status" value="1"/>
</dbReference>
<dbReference type="EC" id="2.7.7.101" evidence="12"/>
<dbReference type="AlphaFoldDB" id="A0A7Y1MQ74"/>
<keyword evidence="8 12" id="KW-0862">Zinc</keyword>
<dbReference type="InterPro" id="IPR006171">
    <property type="entry name" value="TOPRIM_dom"/>
</dbReference>
<dbReference type="FunFam" id="3.90.580.10:FF:000001">
    <property type="entry name" value="DNA primase"/>
    <property type="match status" value="1"/>
</dbReference>
<feature type="zinc finger region" description="CHC2-type" evidence="12 14">
    <location>
        <begin position="40"/>
        <end position="64"/>
    </location>
</feature>
<dbReference type="SUPFAM" id="SSF117023">
    <property type="entry name" value="DNA primase DnaG, C-terminal domain"/>
    <property type="match status" value="1"/>
</dbReference>
<evidence type="ECO:0000256" key="6">
    <source>
        <dbReference type="ARBA" id="ARBA00022723"/>
    </source>
</evidence>
<dbReference type="InterPro" id="IPR013264">
    <property type="entry name" value="DNAG_N"/>
</dbReference>
<keyword evidence="5 12" id="KW-0235">DNA replication</keyword>
<evidence type="ECO:0000256" key="10">
    <source>
        <dbReference type="ARBA" id="ARBA00023125"/>
    </source>
</evidence>
<keyword evidence="9" id="KW-0460">Magnesium</keyword>
<dbReference type="SMART" id="SM00766">
    <property type="entry name" value="DnaG_DnaB_bind"/>
    <property type="match status" value="1"/>
</dbReference>
<dbReference type="GO" id="GO:0006269">
    <property type="term" value="P:DNA replication, synthesis of primer"/>
    <property type="evidence" value="ECO:0007669"/>
    <property type="project" value="UniProtKB-UniRule"/>
</dbReference>
<dbReference type="PANTHER" id="PTHR30313">
    <property type="entry name" value="DNA PRIMASE"/>
    <property type="match status" value="1"/>
</dbReference>
<dbReference type="SMART" id="SM00493">
    <property type="entry name" value="TOPRIM"/>
    <property type="match status" value="1"/>
</dbReference>
<evidence type="ECO:0000256" key="4">
    <source>
        <dbReference type="ARBA" id="ARBA00022695"/>
    </source>
</evidence>
<dbReference type="GO" id="GO:0003899">
    <property type="term" value="F:DNA-directed RNA polymerase activity"/>
    <property type="evidence" value="ECO:0007669"/>
    <property type="project" value="UniProtKB-UniRule"/>
</dbReference>